<comment type="similarity">
    <text evidence="6">Belongs to the ABC-4 integral membrane protein family.</text>
</comment>
<dbReference type="GO" id="GO:0055085">
    <property type="term" value="P:transmembrane transport"/>
    <property type="evidence" value="ECO:0007669"/>
    <property type="project" value="UniProtKB-UniRule"/>
</dbReference>
<feature type="transmembrane region" description="Helical" evidence="6">
    <location>
        <begin position="164"/>
        <end position="186"/>
    </location>
</feature>
<sequence length="702" mass="81074">MTFKQLVFRNIRRQPRVFLSYFFSSVFSVTIFFIAAMLYCHPLLQGDTPEGNMQTSLFASFFTIKQILGYSLLLLAILTMLFLGTMFRLYLIERKQNFSLYLIIGMTKGNLRKMLVWENSLIGGTSLVVGLAIGLLVSKLMFLVVQNLLSLDYTLAFYLPVKAIVITSLIYLGIFLFISFLTMFFISSKQTNMNLNIEDPKLVEPTGNQYLTSLGVLLLFFSYLALFSLLKITKWNLSLNYNYTNESAKPYVILVSLSIIFLFLLVGVYLFFSQSLVHFSLFMRTWPVMLKKGRVLILSNLSYRLKYNSLVYSLIVTSATVAFVAMTVTMGLSDQIVYGTDQEVSLAYVYEGIDVKNESDRQFHQKNIEFIKEAIEAEGYRSKVTTLRQDVAPSVQSKQYIPRFYDDNMSTKDSVANGGSWKRLFLIPLTTYNEMASFKGEPELTLKNSDELLFLNGPSWQDQKHYRGVMKYFEGEEERTVPISFRYVEGKFNLGGDFPNITIVSDKLYDLIVTGWGMEESFSPLHIIDFNEWAQSSQIDKKIEAYLMPIMKQSFETADSTYMNYQSAYQTQQQNKKEKGLTLFLSTIIGAVFFIFSASTVYFRIYGELNRDRRYHKTLHIVGVPEKTRRQIVTIELILVFFLPILLAMGNYLMIMWALNTIFSLATLMIEVLLLLIFCGFQLVFFLVIRRHYLNEINLYVR</sequence>
<evidence type="ECO:0000313" key="8">
    <source>
        <dbReference type="EMBL" id="MBP1041367.1"/>
    </source>
</evidence>
<feature type="transmembrane region" description="Helical" evidence="6">
    <location>
        <begin position="210"/>
        <end position="230"/>
    </location>
</feature>
<name>A0A940SRZ5_9ENTE</name>
<feature type="transmembrane region" description="Helical" evidence="6">
    <location>
        <begin position="67"/>
        <end position="91"/>
    </location>
</feature>
<feature type="transmembrane region" description="Helical" evidence="6">
    <location>
        <begin position="581"/>
        <end position="605"/>
    </location>
</feature>
<proteinExistence type="inferred from homology"/>
<feature type="domain" description="ABC3 transporter permease C-terminal" evidence="7">
    <location>
        <begin position="72"/>
        <end position="189"/>
    </location>
</feature>
<evidence type="ECO:0000256" key="5">
    <source>
        <dbReference type="ARBA" id="ARBA00023136"/>
    </source>
</evidence>
<gene>
    <name evidence="8" type="ORF">I6N95_10155</name>
</gene>
<keyword evidence="3 6" id="KW-0812">Transmembrane</keyword>
<comment type="subcellular location">
    <subcellularLocation>
        <location evidence="1 6">Cell membrane</location>
        <topology evidence="1 6">Multi-pass membrane protein</topology>
    </subcellularLocation>
</comment>
<dbReference type="Pfam" id="PF02687">
    <property type="entry name" value="FtsX"/>
    <property type="match status" value="1"/>
</dbReference>
<keyword evidence="9" id="KW-1185">Reference proteome</keyword>
<organism evidence="8 9">
    <name type="scientific">Vagococcus allomyrinae</name>
    <dbReference type="NCBI Taxonomy" id="2794353"/>
    <lineage>
        <taxon>Bacteria</taxon>
        <taxon>Bacillati</taxon>
        <taxon>Bacillota</taxon>
        <taxon>Bacilli</taxon>
        <taxon>Lactobacillales</taxon>
        <taxon>Enterococcaceae</taxon>
        <taxon>Vagococcus</taxon>
    </lineage>
</organism>
<evidence type="ECO:0000259" key="7">
    <source>
        <dbReference type="Pfam" id="PF02687"/>
    </source>
</evidence>
<feature type="transmembrane region" description="Helical" evidence="6">
    <location>
        <begin position="250"/>
        <end position="272"/>
    </location>
</feature>
<dbReference type="InterPro" id="IPR052536">
    <property type="entry name" value="ABC-4_Integral_Memb_Prot"/>
</dbReference>
<dbReference type="InterPro" id="IPR003838">
    <property type="entry name" value="ABC3_permease_C"/>
</dbReference>
<dbReference type="AlphaFoldDB" id="A0A940SRZ5"/>
<dbReference type="EMBL" id="JAEEGA010000006">
    <property type="protein sequence ID" value="MBP1041367.1"/>
    <property type="molecule type" value="Genomic_DNA"/>
</dbReference>
<keyword evidence="4 6" id="KW-1133">Transmembrane helix</keyword>
<accession>A0A940SRZ5</accession>
<feature type="transmembrane region" description="Helical" evidence="6">
    <location>
        <begin position="21"/>
        <end position="44"/>
    </location>
</feature>
<feature type="transmembrane region" description="Helical" evidence="6">
    <location>
        <begin position="665"/>
        <end position="689"/>
    </location>
</feature>
<feature type="transmembrane region" description="Helical" evidence="6">
    <location>
        <begin position="121"/>
        <end position="144"/>
    </location>
</feature>
<dbReference type="PIRSF" id="PIRSF018968">
    <property type="entry name" value="ABC_permease_BceB"/>
    <property type="match status" value="1"/>
</dbReference>
<feature type="transmembrane region" description="Helical" evidence="6">
    <location>
        <begin position="310"/>
        <end position="332"/>
    </location>
</feature>
<evidence type="ECO:0000256" key="3">
    <source>
        <dbReference type="ARBA" id="ARBA00022692"/>
    </source>
</evidence>
<comment type="caution">
    <text evidence="8">The sequence shown here is derived from an EMBL/GenBank/DDBJ whole genome shotgun (WGS) entry which is preliminary data.</text>
</comment>
<dbReference type="GO" id="GO:0005886">
    <property type="term" value="C:plasma membrane"/>
    <property type="evidence" value="ECO:0007669"/>
    <property type="project" value="UniProtKB-SubCell"/>
</dbReference>
<keyword evidence="5 6" id="KW-0472">Membrane</keyword>
<evidence type="ECO:0000256" key="2">
    <source>
        <dbReference type="ARBA" id="ARBA00022475"/>
    </source>
</evidence>
<evidence type="ECO:0000256" key="1">
    <source>
        <dbReference type="ARBA" id="ARBA00004651"/>
    </source>
</evidence>
<keyword evidence="6" id="KW-0813">Transport</keyword>
<dbReference type="PANTHER" id="PTHR46795:SF3">
    <property type="entry name" value="ABC TRANSPORTER PERMEASE"/>
    <property type="match status" value="1"/>
</dbReference>
<protein>
    <submittedName>
        <fullName evidence="8">ABC transporter permease</fullName>
    </submittedName>
</protein>
<evidence type="ECO:0000256" key="6">
    <source>
        <dbReference type="PIRNR" id="PIRNR018968"/>
    </source>
</evidence>
<keyword evidence="2 6" id="KW-1003">Cell membrane</keyword>
<evidence type="ECO:0000256" key="4">
    <source>
        <dbReference type="ARBA" id="ARBA00022989"/>
    </source>
</evidence>
<dbReference type="RefSeq" id="WP_209527255.1">
    <property type="nucleotide sequence ID" value="NZ_JAEEGA010000006.1"/>
</dbReference>
<dbReference type="InterPro" id="IPR027022">
    <property type="entry name" value="ABC_permease_BceB-typ"/>
</dbReference>
<evidence type="ECO:0000313" key="9">
    <source>
        <dbReference type="Proteomes" id="UP000674938"/>
    </source>
</evidence>
<feature type="transmembrane region" description="Helical" evidence="6">
    <location>
        <begin position="637"/>
        <end position="659"/>
    </location>
</feature>
<dbReference type="Proteomes" id="UP000674938">
    <property type="component" value="Unassembled WGS sequence"/>
</dbReference>
<reference evidence="8" key="1">
    <citation type="submission" date="2020-12" db="EMBL/GenBank/DDBJ databases">
        <title>Vagococcus allomyrinae sp. nov. and Enterococcus lavae sp. nov., isolated from the larvae of Allomyrina dichotoma.</title>
        <authorList>
            <person name="Lee S.D."/>
        </authorList>
    </citation>
    <scope>NUCLEOTIDE SEQUENCE</scope>
    <source>
        <strain evidence="8">BWB3-3</strain>
    </source>
</reference>
<dbReference type="PANTHER" id="PTHR46795">
    <property type="entry name" value="ABC TRANSPORTER PERMEASE-RELATED-RELATED"/>
    <property type="match status" value="1"/>
</dbReference>